<dbReference type="Proteomes" id="UP000515152">
    <property type="component" value="Chromosome 18"/>
</dbReference>
<sequence>MTLLLITTLLFSGLCSLSSCVPRQFHVVKGEKNWTEAQRYCREEFTDLATIDNMREMEILNSTMREAGAAHAWIGLKHGSRPKWQWSLADKNFYRKNEEKFRKWVSGQPQGPDKNCAVMKGNGTWYSRSCDETKHFICYDGEKPSYSLTLEYRQLNYAINHDTCITTGRNSTHPYVLVTAINKNWADAQRYCREKHTDLASVRNEAENEKIMKVLGSDSEAWIGLFRDAWEWSDGSTSSFRHWGTGEPNYGPSGAFCTRITSSGQWNDVVCEHGSNLICYEEKLVLVLVRENKTWKEAQQYCREHHVDLVSVTSERIQRWVRERAKGASSTHVWMGLQHSCYMGFWFWDNAETVCYSNWAPGGETEPDCTDGLEHQSARVGAVKSGGDGEGEWVMLPETEELNFICTTEAQ</sequence>
<gene>
    <name evidence="4" type="primary">LOC105891488</name>
</gene>
<dbReference type="KEGG" id="char:105891488"/>
<evidence type="ECO:0000256" key="1">
    <source>
        <dbReference type="SAM" id="SignalP"/>
    </source>
</evidence>
<keyword evidence="1" id="KW-0732">Signal</keyword>
<dbReference type="PANTHER" id="PTHR45784">
    <property type="entry name" value="C-TYPE LECTIN DOMAIN FAMILY 20 MEMBER A-RELATED"/>
    <property type="match status" value="1"/>
</dbReference>
<feature type="signal peptide" evidence="1">
    <location>
        <begin position="1"/>
        <end position="20"/>
    </location>
</feature>
<organism evidence="3 4">
    <name type="scientific">Clupea harengus</name>
    <name type="common">Atlantic herring</name>
    <dbReference type="NCBI Taxonomy" id="7950"/>
    <lineage>
        <taxon>Eukaryota</taxon>
        <taxon>Metazoa</taxon>
        <taxon>Chordata</taxon>
        <taxon>Craniata</taxon>
        <taxon>Vertebrata</taxon>
        <taxon>Euteleostomi</taxon>
        <taxon>Actinopterygii</taxon>
        <taxon>Neopterygii</taxon>
        <taxon>Teleostei</taxon>
        <taxon>Clupei</taxon>
        <taxon>Clupeiformes</taxon>
        <taxon>Clupeoidei</taxon>
        <taxon>Clupeidae</taxon>
        <taxon>Clupea</taxon>
    </lineage>
</organism>
<name>A0A8M1KVC8_CLUHA</name>
<dbReference type="SMART" id="SM00034">
    <property type="entry name" value="CLECT"/>
    <property type="match status" value="3"/>
</dbReference>
<dbReference type="PANTHER" id="PTHR45784:SF3">
    <property type="entry name" value="C-TYPE LECTIN DOMAIN FAMILY 4 MEMBER K-LIKE-RELATED"/>
    <property type="match status" value="1"/>
</dbReference>
<dbReference type="AlphaFoldDB" id="A0A8M1KVC8"/>
<dbReference type="InterPro" id="IPR018378">
    <property type="entry name" value="C-type_lectin_CS"/>
</dbReference>
<accession>A0A8M1KVC8</accession>
<dbReference type="RefSeq" id="XP_042566438.1">
    <property type="nucleotide sequence ID" value="XM_042710504.1"/>
</dbReference>
<feature type="domain" description="C-type lectin" evidence="2">
    <location>
        <begin position="170"/>
        <end position="280"/>
    </location>
</feature>
<evidence type="ECO:0000313" key="3">
    <source>
        <dbReference type="Proteomes" id="UP000515152"/>
    </source>
</evidence>
<protein>
    <submittedName>
        <fullName evidence="4">Macrophage mannose receptor 1-like</fullName>
    </submittedName>
</protein>
<keyword evidence="3" id="KW-1185">Reference proteome</keyword>
<evidence type="ECO:0000313" key="4">
    <source>
        <dbReference type="RefSeq" id="XP_042566438.1"/>
    </source>
</evidence>
<feature type="domain" description="C-type lectin" evidence="2">
    <location>
        <begin position="279"/>
        <end position="407"/>
    </location>
</feature>
<dbReference type="InterPro" id="IPR001304">
    <property type="entry name" value="C-type_lectin-like"/>
</dbReference>
<feature type="chain" id="PRO_5035449598" evidence="1">
    <location>
        <begin position="21"/>
        <end position="411"/>
    </location>
</feature>
<evidence type="ECO:0000259" key="2">
    <source>
        <dbReference type="PROSITE" id="PS50041"/>
    </source>
</evidence>
<dbReference type="CDD" id="cd00037">
    <property type="entry name" value="CLECT"/>
    <property type="match status" value="1"/>
</dbReference>
<dbReference type="Pfam" id="PF00059">
    <property type="entry name" value="Lectin_C"/>
    <property type="match status" value="3"/>
</dbReference>
<dbReference type="GeneID" id="105891488"/>
<reference evidence="4" key="1">
    <citation type="submission" date="2025-08" db="UniProtKB">
        <authorList>
            <consortium name="RefSeq"/>
        </authorList>
    </citation>
    <scope>IDENTIFICATION</scope>
</reference>
<feature type="domain" description="C-type lectin" evidence="2">
    <location>
        <begin position="25"/>
        <end position="139"/>
    </location>
</feature>
<dbReference type="PROSITE" id="PS50041">
    <property type="entry name" value="C_TYPE_LECTIN_2"/>
    <property type="match status" value="3"/>
</dbReference>
<dbReference type="OrthoDB" id="441660at2759"/>
<proteinExistence type="predicted"/>
<dbReference type="PROSITE" id="PS00615">
    <property type="entry name" value="C_TYPE_LECTIN_1"/>
    <property type="match status" value="2"/>
</dbReference>